<evidence type="ECO:0000313" key="3">
    <source>
        <dbReference type="Proteomes" id="UP000184420"/>
    </source>
</evidence>
<feature type="chain" id="PRO_5012002962" description="Outer membrane protein beta-barrel domain-containing protein" evidence="1">
    <location>
        <begin position="18"/>
        <end position="268"/>
    </location>
</feature>
<keyword evidence="3" id="KW-1185">Reference proteome</keyword>
<proteinExistence type="predicted"/>
<reference evidence="2 3" key="1">
    <citation type="submission" date="2016-11" db="EMBL/GenBank/DDBJ databases">
        <authorList>
            <person name="Jaros S."/>
            <person name="Januszkiewicz K."/>
            <person name="Wedrychowicz H."/>
        </authorList>
    </citation>
    <scope>NUCLEOTIDE SEQUENCE [LARGE SCALE GENOMIC DNA]</scope>
    <source>
        <strain evidence="2 3">DSM 27406</strain>
    </source>
</reference>
<protein>
    <recommendedName>
        <fullName evidence="4">Outer membrane protein beta-barrel domain-containing protein</fullName>
    </recommendedName>
</protein>
<evidence type="ECO:0000256" key="1">
    <source>
        <dbReference type="SAM" id="SignalP"/>
    </source>
</evidence>
<dbReference type="PROSITE" id="PS51257">
    <property type="entry name" value="PROKAR_LIPOPROTEIN"/>
    <property type="match status" value="1"/>
</dbReference>
<dbReference type="EMBL" id="FRBL01000006">
    <property type="protein sequence ID" value="SHL99427.1"/>
    <property type="molecule type" value="Genomic_DNA"/>
</dbReference>
<evidence type="ECO:0000313" key="2">
    <source>
        <dbReference type="EMBL" id="SHL99427.1"/>
    </source>
</evidence>
<dbReference type="RefSeq" id="WP_073082802.1">
    <property type="nucleotide sequence ID" value="NZ_FRBL01000006.1"/>
</dbReference>
<accession>A0A1M7F6Y2</accession>
<organism evidence="2 3">
    <name type="scientific">Chitinophaga jiangningensis</name>
    <dbReference type="NCBI Taxonomy" id="1419482"/>
    <lineage>
        <taxon>Bacteria</taxon>
        <taxon>Pseudomonadati</taxon>
        <taxon>Bacteroidota</taxon>
        <taxon>Chitinophagia</taxon>
        <taxon>Chitinophagales</taxon>
        <taxon>Chitinophagaceae</taxon>
        <taxon>Chitinophaga</taxon>
    </lineage>
</organism>
<feature type="signal peptide" evidence="1">
    <location>
        <begin position="1"/>
        <end position="17"/>
    </location>
</feature>
<dbReference type="OrthoDB" id="646451at2"/>
<keyword evidence="1" id="KW-0732">Signal</keyword>
<sequence length="268" mass="29554">MRFLKLLAVSTALFLTACHTTVYVPQAVNAPALKEKHEFKGNIGPNNLQAAFAVSENIAVMASGQYVYRNAFYGNEGGDNDNDVFDRNVRGGAFEGGVGYFKAFGNKKRAVFDVYGGFGTGGFNTLDRSYYDNGNGTANTADYQLRSKFTRGFIQPSFGIVHPVVEAIFSTRFSVVNFYGLTAGNLARGADSTHTSTFYQIGNRPRLFYEPAITFRVGYKYVKFQMQLAAAACLNASPGTYYADYFQPVNLNLGASINIAKWYDSFRH</sequence>
<dbReference type="AlphaFoldDB" id="A0A1M7F6Y2"/>
<gene>
    <name evidence="2" type="ORF">SAMN05444266_1064</name>
</gene>
<name>A0A1M7F6Y2_9BACT</name>
<evidence type="ECO:0008006" key="4">
    <source>
        <dbReference type="Google" id="ProtNLM"/>
    </source>
</evidence>
<dbReference type="Proteomes" id="UP000184420">
    <property type="component" value="Unassembled WGS sequence"/>
</dbReference>
<dbReference type="STRING" id="1419482.SAMN05444266_1064"/>